<sequence>MKSILKLMHIIGLLISCSGDDEKNIDCALYDPAFPQLFLRLEDAAAENLIENGTIDPENINVNGDFENASFRYVPPNDYAQPDNEMRALDHSLALSIAYAESFKYQIQVEDFDPIEIDFSTIRKHLPCGITLYLPQQA</sequence>
<dbReference type="Proteomes" id="UP001139521">
    <property type="component" value="Unassembled WGS sequence"/>
</dbReference>
<dbReference type="RefSeq" id="WP_249603375.1">
    <property type="nucleotide sequence ID" value="NZ_JAKHSK010000050.1"/>
</dbReference>
<dbReference type="PROSITE" id="PS51257">
    <property type="entry name" value="PROKAR_LIPOPROTEIN"/>
    <property type="match status" value="1"/>
</dbReference>
<organism evidence="1 2">
    <name type="scientific">Zunongwangia pacifica</name>
    <dbReference type="NCBI Taxonomy" id="2911062"/>
    <lineage>
        <taxon>Bacteria</taxon>
        <taxon>Pseudomonadati</taxon>
        <taxon>Bacteroidota</taxon>
        <taxon>Flavobacteriia</taxon>
        <taxon>Flavobacteriales</taxon>
        <taxon>Flavobacteriaceae</taxon>
        <taxon>Zunongwangia</taxon>
    </lineage>
</organism>
<protein>
    <submittedName>
        <fullName evidence="1">Uncharacterized protein</fullName>
    </submittedName>
</protein>
<dbReference type="EMBL" id="JAKHSK010000050">
    <property type="protein sequence ID" value="MCL6220687.1"/>
    <property type="molecule type" value="Genomic_DNA"/>
</dbReference>
<keyword evidence="2" id="KW-1185">Reference proteome</keyword>
<comment type="caution">
    <text evidence="1">The sequence shown here is derived from an EMBL/GenBank/DDBJ whole genome shotgun (WGS) entry which is preliminary data.</text>
</comment>
<name>A0A9X1ZTE4_9FLAO</name>
<accession>A0A9X1ZTE4</accession>
<proteinExistence type="predicted"/>
<dbReference type="AlphaFoldDB" id="A0A9X1ZTE4"/>
<evidence type="ECO:0000313" key="1">
    <source>
        <dbReference type="EMBL" id="MCL6220687.1"/>
    </source>
</evidence>
<reference evidence="1" key="1">
    <citation type="submission" date="2022-01" db="EMBL/GenBank/DDBJ databases">
        <title>Genome sequencing of Zunongwangia sp. M21534 genome.</title>
        <authorList>
            <person name="Chen Y."/>
            <person name="Dong C."/>
            <person name="Shao Z."/>
        </authorList>
    </citation>
    <scope>NUCLEOTIDE SEQUENCE</scope>
    <source>
        <strain evidence="1">MCCC M21534</strain>
    </source>
</reference>
<gene>
    <name evidence="1" type="ORF">L1967_20530</name>
</gene>
<evidence type="ECO:0000313" key="2">
    <source>
        <dbReference type="Proteomes" id="UP001139521"/>
    </source>
</evidence>